<dbReference type="PANTHER" id="PTHR33252:SF2">
    <property type="entry name" value="TRANSPOSASE IS4-LIKE DOMAIN-CONTAINING PROTEIN"/>
    <property type="match status" value="1"/>
</dbReference>
<dbReference type="EMBL" id="SHMP01000004">
    <property type="protein sequence ID" value="RZV10467.1"/>
    <property type="molecule type" value="Genomic_DNA"/>
</dbReference>
<dbReference type="OrthoDB" id="320778at2157"/>
<dbReference type="AlphaFoldDB" id="A0A482Y893"/>
<comment type="caution">
    <text evidence="1">The sequence shown here is derived from an EMBL/GenBank/DDBJ whole genome shotgun (WGS) entry which is preliminary data.</text>
</comment>
<name>A0A482Y893_9EURY</name>
<accession>A0A482Y893</accession>
<dbReference type="RefSeq" id="WP_130499977.1">
    <property type="nucleotide sequence ID" value="NZ_SHMP01000004.1"/>
</dbReference>
<dbReference type="NCBIfam" id="NF033541">
    <property type="entry name" value="transpos_ISH3"/>
    <property type="match status" value="1"/>
</dbReference>
<dbReference type="PANTHER" id="PTHR33252">
    <property type="entry name" value="THIRD ORF IN TRANSPOSON ISC1160"/>
    <property type="match status" value="1"/>
</dbReference>
<reference evidence="1 2" key="1">
    <citation type="submission" date="2019-02" db="EMBL/GenBank/DDBJ databases">
        <title>Genomic Encyclopedia of Archaeal and Bacterial Type Strains, Phase II (KMG-II): from individual species to whole genera.</title>
        <authorList>
            <person name="Goeker M."/>
        </authorList>
    </citation>
    <scope>NUCLEOTIDE SEQUENCE [LARGE SCALE GENOMIC DNA]</scope>
    <source>
        <strain evidence="1 2">DSM 18328</strain>
    </source>
</reference>
<proteinExistence type="predicted"/>
<gene>
    <name evidence="1" type="ORF">BDK88_1627</name>
</gene>
<evidence type="ECO:0000313" key="1">
    <source>
        <dbReference type="EMBL" id="RZV10467.1"/>
    </source>
</evidence>
<evidence type="ECO:0000313" key="2">
    <source>
        <dbReference type="Proteomes" id="UP000291097"/>
    </source>
</evidence>
<protein>
    <recommendedName>
        <fullName evidence="3">IS4 transposase</fullName>
    </recommendedName>
</protein>
<evidence type="ECO:0008006" key="3">
    <source>
        <dbReference type="Google" id="ProtNLM"/>
    </source>
</evidence>
<organism evidence="1 2">
    <name type="scientific">Natrinema hispanicum</name>
    <dbReference type="NCBI Taxonomy" id="392421"/>
    <lineage>
        <taxon>Archaea</taxon>
        <taxon>Methanobacteriati</taxon>
        <taxon>Methanobacteriota</taxon>
        <taxon>Stenosarchaea group</taxon>
        <taxon>Halobacteria</taxon>
        <taxon>Halobacteriales</taxon>
        <taxon>Natrialbaceae</taxon>
        <taxon>Natrinema</taxon>
    </lineage>
</organism>
<dbReference type="Proteomes" id="UP000291097">
    <property type="component" value="Unassembled WGS sequence"/>
</dbReference>
<sequence>MPSKQQQADSEIHEDQLLNFLVNVLTGAFTLDLGENAEIDPEDIFEVLVGATADGTSISSLCKESKDAPSANDVLYHLRSKFDLETVESTGNTLLQQDILETLPQQVEVVADLHLRPYYGDKDETDGLYYSEAKAGTTAFHAYATLYARVNNKRYTLAVRRLTDGDTASDVLAEFLGLLNNFDFDVKAVYLDSGFYDGKCLTLLQAHNFAYIVPVIKWGSKIKNELSTGWSREITHDLTTSYGEYEWTVEFPVMIDCTYKNGRYGEHGVARHGYAVDAPFVDEPRQARSHYSKRFGIEASYRLSESTIISTTTQDPTRRLLFVVLSLLIQNVWRYLHWEYVATPRRGGRRLWWWPFEEFVDMVTRAAWTALAVRRAVPANRPPDDRFHR</sequence>